<dbReference type="GO" id="GO:0005737">
    <property type="term" value="C:cytoplasm"/>
    <property type="evidence" value="ECO:0007669"/>
    <property type="project" value="UniProtKB-SubCell"/>
</dbReference>
<keyword evidence="4" id="KW-0888">Threonine protease</keyword>
<dbReference type="GO" id="GO:0005839">
    <property type="term" value="C:proteasome core complex"/>
    <property type="evidence" value="ECO:0007669"/>
    <property type="project" value="InterPro"/>
</dbReference>
<evidence type="ECO:0000256" key="7">
    <source>
        <dbReference type="ARBA" id="ARBA00023145"/>
    </source>
</evidence>
<dbReference type="InterPro" id="IPR016050">
    <property type="entry name" value="Proteasome_bsu_CS"/>
</dbReference>
<dbReference type="SUPFAM" id="SSF56235">
    <property type="entry name" value="N-terminal nucleophile aminohydrolases (Ntn hydrolases)"/>
    <property type="match status" value="1"/>
</dbReference>
<dbReference type="GO" id="GO:0051603">
    <property type="term" value="P:proteolysis involved in protein catabolic process"/>
    <property type="evidence" value="ECO:0007669"/>
    <property type="project" value="InterPro"/>
</dbReference>
<keyword evidence="3" id="KW-0645">Protease</keyword>
<dbReference type="InterPro" id="IPR000243">
    <property type="entry name" value="Pept_T1A_subB"/>
</dbReference>
<dbReference type="InterPro" id="IPR001353">
    <property type="entry name" value="Proteasome_sua/b"/>
</dbReference>
<dbReference type="PANTHER" id="PTHR32194">
    <property type="entry name" value="METALLOPROTEASE TLDD"/>
    <property type="match status" value="1"/>
</dbReference>
<evidence type="ECO:0000256" key="1">
    <source>
        <dbReference type="ARBA" id="ARBA00001198"/>
    </source>
</evidence>
<evidence type="ECO:0000256" key="9">
    <source>
        <dbReference type="PIRSR" id="PIRSR600243-1"/>
    </source>
</evidence>
<comment type="function">
    <text evidence="10">Component of the proteasome, a multicatalytic proteinase complex which is characterized by its ability to cleave peptides with Arg, Phe, Tyr, Leu, and Glu adjacent to the leaving group at neutral or slightly basic pH. The proteasome has an ATP-dependent proteolytic activity.</text>
</comment>
<accession>A0A9Q0L5X1</accession>
<dbReference type="EMBL" id="JAPDFW010000147">
    <property type="protein sequence ID" value="KAJ5066304.1"/>
    <property type="molecule type" value="Genomic_DNA"/>
</dbReference>
<dbReference type="GO" id="GO:0004298">
    <property type="term" value="F:threonine-type endopeptidase activity"/>
    <property type="evidence" value="ECO:0007669"/>
    <property type="project" value="UniProtKB-KW"/>
</dbReference>
<feature type="active site" description="Nucleophile" evidence="9">
    <location>
        <position position="85"/>
    </location>
</feature>
<name>A0A9Q0L5X1_ANAIG</name>
<comment type="subunit">
    <text evidence="10">Component of the proteasome complex.</text>
</comment>
<dbReference type="InterPro" id="IPR023333">
    <property type="entry name" value="Proteasome_suB-type"/>
</dbReference>
<comment type="similarity">
    <text evidence="10">Belongs to the peptidase T1B family.</text>
</comment>
<comment type="catalytic activity">
    <reaction evidence="1">
        <text>Cleavage of peptide bonds with very broad specificity.</text>
        <dbReference type="EC" id="3.4.25.1"/>
    </reaction>
</comment>
<keyword evidence="12" id="KW-1185">Reference proteome</keyword>
<dbReference type="PRINTS" id="PR00141">
    <property type="entry name" value="PROTEASOME"/>
</dbReference>
<evidence type="ECO:0000256" key="10">
    <source>
        <dbReference type="RuleBase" id="RU004203"/>
    </source>
</evidence>
<keyword evidence="8 10" id="KW-0539">Nucleus</keyword>
<keyword evidence="2 10" id="KW-0963">Cytoplasm</keyword>
<organism evidence="11 12">
    <name type="scientific">Anaeramoeba ignava</name>
    <name type="common">Anaerobic marine amoeba</name>
    <dbReference type="NCBI Taxonomy" id="1746090"/>
    <lineage>
        <taxon>Eukaryota</taxon>
        <taxon>Metamonada</taxon>
        <taxon>Anaeramoebidae</taxon>
        <taxon>Anaeramoeba</taxon>
    </lineage>
</organism>
<keyword evidence="5" id="KW-0378">Hydrolase</keyword>
<dbReference type="CDD" id="cd03761">
    <property type="entry name" value="proteasome_beta_type_5"/>
    <property type="match status" value="1"/>
</dbReference>
<keyword evidence="6 10" id="KW-0647">Proteasome</keyword>
<dbReference type="OMA" id="NLGMAMQ"/>
<dbReference type="Proteomes" id="UP001149090">
    <property type="component" value="Unassembled WGS sequence"/>
</dbReference>
<dbReference type="Pfam" id="PF00227">
    <property type="entry name" value="Proteasome"/>
    <property type="match status" value="1"/>
</dbReference>
<dbReference type="AlphaFoldDB" id="A0A9Q0L5X1"/>
<dbReference type="PROSITE" id="PS51476">
    <property type="entry name" value="PROTEASOME_BETA_2"/>
    <property type="match status" value="1"/>
</dbReference>
<sequence length="288" mass="32818">MINFDLLDNSEYLNDQLFSNNFLPNQFITEQENFENFKIPNIPTPYQFSKKIIDLSKQTELKEKPQEKNEEKSEEKGIVKAYKGTTTLAFVFAKGIVVAVDSRASSGQYIASQTVQKVIPINKYILGTMAGGAADCQFWQRHLGRLTNLYELTNRERMSVSSASKLLANMLYSYRNYGLSLGTMVSGYDNKGPHLYYVDNDGTRLKNNLFSVGSGSPFAYGVLDDGYKWDLEVEEACELGRRAIYHATHRDAYSGGMVNVYYINQDGWTKISTEDSNDLHWKYQNEKL</sequence>
<protein>
    <recommendedName>
        <fullName evidence="10">Proteasome subunit beta</fullName>
    </recommendedName>
</protein>
<evidence type="ECO:0000256" key="6">
    <source>
        <dbReference type="ARBA" id="ARBA00022942"/>
    </source>
</evidence>
<reference evidence="11" key="1">
    <citation type="submission" date="2022-10" db="EMBL/GenBank/DDBJ databases">
        <title>Novel sulphate-reducing endosymbionts in the free-living metamonad Anaeramoeba.</title>
        <authorList>
            <person name="Jerlstrom-Hultqvist J."/>
            <person name="Cepicka I."/>
            <person name="Gallot-Lavallee L."/>
            <person name="Salas-Leiva D."/>
            <person name="Curtis B.A."/>
            <person name="Zahonova K."/>
            <person name="Pipaliya S."/>
            <person name="Dacks J."/>
            <person name="Roger A.J."/>
        </authorList>
    </citation>
    <scope>NUCLEOTIDE SEQUENCE</scope>
    <source>
        <strain evidence="11">BMAN</strain>
    </source>
</reference>
<evidence type="ECO:0000256" key="3">
    <source>
        <dbReference type="ARBA" id="ARBA00022670"/>
    </source>
</evidence>
<gene>
    <name evidence="11" type="ORF">M0811_03637</name>
</gene>
<dbReference type="FunFam" id="3.60.20.10:FF:000051">
    <property type="entry name" value="Proteasome subunit beta"/>
    <property type="match status" value="1"/>
</dbReference>
<evidence type="ECO:0000256" key="8">
    <source>
        <dbReference type="ARBA" id="ARBA00023242"/>
    </source>
</evidence>
<dbReference type="GO" id="GO:0005634">
    <property type="term" value="C:nucleus"/>
    <property type="evidence" value="ECO:0007669"/>
    <property type="project" value="UniProtKB-SubCell"/>
</dbReference>
<dbReference type="PANTHER" id="PTHR32194:SF3">
    <property type="entry name" value="PROTEASOME SUBUNIT BETA"/>
    <property type="match status" value="1"/>
</dbReference>
<comment type="caution">
    <text evidence="11">The sequence shown here is derived from an EMBL/GenBank/DDBJ whole genome shotgun (WGS) entry which is preliminary data.</text>
</comment>
<dbReference type="Gene3D" id="3.60.20.10">
    <property type="entry name" value="Glutamine Phosphoribosylpyrophosphate, subunit 1, domain 1"/>
    <property type="match status" value="1"/>
</dbReference>
<evidence type="ECO:0000313" key="11">
    <source>
        <dbReference type="EMBL" id="KAJ5066304.1"/>
    </source>
</evidence>
<dbReference type="InterPro" id="IPR029055">
    <property type="entry name" value="Ntn_hydrolases_N"/>
</dbReference>
<evidence type="ECO:0000256" key="2">
    <source>
        <dbReference type="ARBA" id="ARBA00022490"/>
    </source>
</evidence>
<evidence type="ECO:0000256" key="4">
    <source>
        <dbReference type="ARBA" id="ARBA00022698"/>
    </source>
</evidence>
<dbReference type="OrthoDB" id="37597at2759"/>
<comment type="subcellular location">
    <subcellularLocation>
        <location evidence="10">Cytoplasm</location>
    </subcellularLocation>
    <subcellularLocation>
        <location evidence="10">Nucleus</location>
    </subcellularLocation>
</comment>
<evidence type="ECO:0000256" key="5">
    <source>
        <dbReference type="ARBA" id="ARBA00022801"/>
    </source>
</evidence>
<evidence type="ECO:0000313" key="12">
    <source>
        <dbReference type="Proteomes" id="UP001149090"/>
    </source>
</evidence>
<dbReference type="PROSITE" id="PS00854">
    <property type="entry name" value="PROTEASOME_BETA_1"/>
    <property type="match status" value="1"/>
</dbReference>
<keyword evidence="7" id="KW-0865">Zymogen</keyword>
<proteinExistence type="inferred from homology"/>